<feature type="compositionally biased region" description="Basic and acidic residues" evidence="1">
    <location>
        <begin position="465"/>
        <end position="476"/>
    </location>
</feature>
<name>A0A2L2TEM3_9HYPO</name>
<dbReference type="InterPro" id="IPR014729">
    <property type="entry name" value="Rossmann-like_a/b/a_fold"/>
</dbReference>
<feature type="compositionally biased region" description="Acidic residues" evidence="1">
    <location>
        <begin position="295"/>
        <end position="310"/>
    </location>
</feature>
<feature type="compositionally biased region" description="Basic and acidic residues" evidence="1">
    <location>
        <begin position="280"/>
        <end position="290"/>
    </location>
</feature>
<dbReference type="Gene3D" id="3.40.50.620">
    <property type="entry name" value="HUPs"/>
    <property type="match status" value="1"/>
</dbReference>
<dbReference type="STRING" id="56646.A0A2L2TEM3"/>
<feature type="compositionally biased region" description="Polar residues" evidence="1">
    <location>
        <begin position="479"/>
        <end position="492"/>
    </location>
</feature>
<dbReference type="Proteomes" id="UP000245910">
    <property type="component" value="Chromosome I"/>
</dbReference>
<evidence type="ECO:0000259" key="2">
    <source>
        <dbReference type="Pfam" id="PF00582"/>
    </source>
</evidence>
<feature type="compositionally biased region" description="Basic and acidic residues" evidence="1">
    <location>
        <begin position="321"/>
        <end position="344"/>
    </location>
</feature>
<protein>
    <recommendedName>
        <fullName evidence="2">UspA domain-containing protein</fullName>
    </recommendedName>
</protein>
<keyword evidence="4" id="KW-1185">Reference proteome</keyword>
<sequence>MATLTETPPDRFQKHVAFDNVPTGEPTKNNAISLTLNVRHKGYQARRRSRCFMVGVDEHAYSDYALQWLLEELVDDGDEVVCVRVVEKELRYSNREYREDADKVMRGILDRNGNNRAINLVLEYAVGKLHTTFQVLIQMYQPAMLIVGTRGRTLGGLQGLVNTRNSFSKYCLQYSPVPVVVVRPTEKRVKKKSKRANDSSRQTYVSMLAATSGKHEADSEASSTYELEIQNSPDEEAHQVARALGLPASFDPTIKPFNHGQALNVKPQGSVTVSSPSEATENRRLVKDDASAAGESDDDDDDDSDDDSGEFEVVSGQQALDQEKLKQLHKMEVGEAEALKKKVDDDLDDEDDTPSVQKVSHQQVKRSTTKHPLERISRIPISCNSSYVTPNKSEGAGKAVAVDPKSNANLSGTDEDGIGLQQVDGCQDHMTGPPESDRLRDFDSPEHSPKSDRDFMESETASGVIKDDNNVKDKLADGSSGQDTNTTNNLLGSENRLPAYAPARDQRSSIDLEAQDQPGREPRGGSGGD</sequence>
<dbReference type="CDD" id="cd23659">
    <property type="entry name" value="USP_At3g01520-like"/>
    <property type="match status" value="1"/>
</dbReference>
<feature type="region of interest" description="Disordered" evidence="1">
    <location>
        <begin position="255"/>
        <end position="529"/>
    </location>
</feature>
<dbReference type="PANTHER" id="PTHR47815:SF1">
    <property type="entry name" value="UNIVERSAL STRESS PROTEIN A FAMILY PROTEIN C25B2.10"/>
    <property type="match status" value="1"/>
</dbReference>
<dbReference type="Pfam" id="PF00582">
    <property type="entry name" value="Usp"/>
    <property type="match status" value="1"/>
</dbReference>
<evidence type="ECO:0000256" key="1">
    <source>
        <dbReference type="SAM" id="MobiDB-lite"/>
    </source>
</evidence>
<feature type="compositionally biased region" description="Polar residues" evidence="1">
    <location>
        <begin position="267"/>
        <end position="279"/>
    </location>
</feature>
<dbReference type="SUPFAM" id="SSF52402">
    <property type="entry name" value="Adenine nucleotide alpha hydrolases-like"/>
    <property type="match status" value="1"/>
</dbReference>
<feature type="domain" description="UspA" evidence="2">
    <location>
        <begin position="53"/>
        <end position="183"/>
    </location>
</feature>
<evidence type="ECO:0000313" key="3">
    <source>
        <dbReference type="EMBL" id="CEI66483.1"/>
    </source>
</evidence>
<dbReference type="InterPro" id="IPR006016">
    <property type="entry name" value="UspA"/>
</dbReference>
<feature type="compositionally biased region" description="Basic and acidic residues" evidence="1">
    <location>
        <begin position="435"/>
        <end position="456"/>
    </location>
</feature>
<reference evidence="4" key="1">
    <citation type="submission" date="2014-10" db="EMBL/GenBank/DDBJ databases">
        <authorList>
            <person name="King R."/>
        </authorList>
    </citation>
    <scope>NUCLEOTIDE SEQUENCE [LARGE SCALE GENOMIC DNA]</scope>
    <source>
        <strain evidence="4">A3/5</strain>
    </source>
</reference>
<dbReference type="EMBL" id="LN649229">
    <property type="protein sequence ID" value="CEI66483.1"/>
    <property type="molecule type" value="Genomic_DNA"/>
</dbReference>
<proteinExistence type="predicted"/>
<evidence type="ECO:0000313" key="4">
    <source>
        <dbReference type="Proteomes" id="UP000245910"/>
    </source>
</evidence>
<dbReference type="AlphaFoldDB" id="A0A2L2TEM3"/>
<organism evidence="3 4">
    <name type="scientific">Fusarium venenatum</name>
    <dbReference type="NCBI Taxonomy" id="56646"/>
    <lineage>
        <taxon>Eukaryota</taxon>
        <taxon>Fungi</taxon>
        <taxon>Dikarya</taxon>
        <taxon>Ascomycota</taxon>
        <taxon>Pezizomycotina</taxon>
        <taxon>Sordariomycetes</taxon>
        <taxon>Hypocreomycetidae</taxon>
        <taxon>Hypocreales</taxon>
        <taxon>Nectriaceae</taxon>
        <taxon>Fusarium</taxon>
    </lineage>
</organism>
<dbReference type="PANTHER" id="PTHR47815">
    <property type="entry name" value="UNIVERSAL STRESS PROTEIN A FAMILY PROTEIN C25B2.10"/>
    <property type="match status" value="1"/>
</dbReference>
<accession>A0A2L2TEM3</accession>
<feature type="compositionally biased region" description="Polar residues" evidence="1">
    <location>
        <begin position="382"/>
        <end position="392"/>
    </location>
</feature>